<evidence type="ECO:0000313" key="2">
    <source>
        <dbReference type="Proteomes" id="UP000198688"/>
    </source>
</evidence>
<dbReference type="OrthoDB" id="4966777at2"/>
<accession>A0A1H1YUQ4</accession>
<dbReference type="RefSeq" id="WP_157751579.1">
    <property type="nucleotide sequence ID" value="NZ_BOMJ01000001.1"/>
</dbReference>
<name>A0A1H1YUQ4_9ACTN</name>
<reference evidence="1 2" key="1">
    <citation type="submission" date="2016-10" db="EMBL/GenBank/DDBJ databases">
        <authorList>
            <person name="de Groot N.N."/>
        </authorList>
    </citation>
    <scope>NUCLEOTIDE SEQUENCE [LARGE SCALE GENOMIC DNA]</scope>
    <source>
        <strain evidence="1 2">DSM 43941</strain>
    </source>
</reference>
<keyword evidence="2" id="KW-1185">Reference proteome</keyword>
<dbReference type="EMBL" id="LT629758">
    <property type="protein sequence ID" value="SDT25174.1"/>
    <property type="molecule type" value="Genomic_DNA"/>
</dbReference>
<dbReference type="AlphaFoldDB" id="A0A1H1YUQ4"/>
<proteinExistence type="predicted"/>
<evidence type="ECO:0008006" key="3">
    <source>
        <dbReference type="Google" id="ProtNLM"/>
    </source>
</evidence>
<dbReference type="STRING" id="113562.SAMN04489716_3008"/>
<sequence>MTMDLDNHGFLLFDDTLAVADLYNTGLISSGRPDVTSYHRVFALLAEHAVDIGPALDEYQNKYVDLLQRRTH</sequence>
<dbReference type="Proteomes" id="UP000198688">
    <property type="component" value="Chromosome I"/>
</dbReference>
<gene>
    <name evidence="1" type="ORF">SAMN04489716_3008</name>
</gene>
<evidence type="ECO:0000313" key="1">
    <source>
        <dbReference type="EMBL" id="SDT25174.1"/>
    </source>
</evidence>
<organism evidence="1 2">
    <name type="scientific">Actinoplanes derwentensis</name>
    <dbReference type="NCBI Taxonomy" id="113562"/>
    <lineage>
        <taxon>Bacteria</taxon>
        <taxon>Bacillati</taxon>
        <taxon>Actinomycetota</taxon>
        <taxon>Actinomycetes</taxon>
        <taxon>Micromonosporales</taxon>
        <taxon>Micromonosporaceae</taxon>
        <taxon>Actinoplanes</taxon>
    </lineage>
</organism>
<protein>
    <recommendedName>
        <fullName evidence="3">DUF5753 domain-containing protein</fullName>
    </recommendedName>
</protein>